<feature type="transmembrane region" description="Helical" evidence="7">
    <location>
        <begin position="62"/>
        <end position="87"/>
    </location>
</feature>
<evidence type="ECO:0000256" key="6">
    <source>
        <dbReference type="ARBA" id="ARBA00023136"/>
    </source>
</evidence>
<comment type="subcellular location">
    <subcellularLocation>
        <location evidence="1">Cell membrane</location>
        <topology evidence="1">Multi-pass membrane protein</topology>
    </subcellularLocation>
</comment>
<dbReference type="NCBIfam" id="NF009438">
    <property type="entry name" value="PRK12797.1"/>
    <property type="match status" value="1"/>
</dbReference>
<name>A0ABY9WPD6_9BACT</name>
<dbReference type="PRINTS" id="PR01302">
    <property type="entry name" value="TYPE3IMPPROT"/>
</dbReference>
<reference evidence="8 9" key="1">
    <citation type="submission" date="2019-08" db="EMBL/GenBank/DDBJ databases">
        <title>Archangium and Cystobacter genomes.</title>
        <authorList>
            <person name="Chen I.-C.K."/>
            <person name="Wielgoss S."/>
        </authorList>
    </citation>
    <scope>NUCLEOTIDE SEQUENCE [LARGE SCALE GENOMIC DNA]</scope>
    <source>
        <strain evidence="8 9">Cbm 6</strain>
    </source>
</reference>
<comment type="similarity">
    <text evidence="2">Belongs to the FliP/MopC/SpaP family.</text>
</comment>
<dbReference type="PROSITE" id="PS01061">
    <property type="entry name" value="FLIP_2"/>
    <property type="match status" value="1"/>
</dbReference>
<dbReference type="Proteomes" id="UP001611383">
    <property type="component" value="Chromosome"/>
</dbReference>
<keyword evidence="4 7" id="KW-0812">Transmembrane</keyword>
<dbReference type="InterPro" id="IPR005773">
    <property type="entry name" value="T3SS_YscR-like"/>
</dbReference>
<dbReference type="InterPro" id="IPR005838">
    <property type="entry name" value="T3SS_IM_P"/>
</dbReference>
<evidence type="ECO:0000313" key="9">
    <source>
        <dbReference type="Proteomes" id="UP001611383"/>
    </source>
</evidence>
<dbReference type="EMBL" id="CP043494">
    <property type="protein sequence ID" value="WNG45655.1"/>
    <property type="molecule type" value="Genomic_DNA"/>
</dbReference>
<dbReference type="NCBIfam" id="TIGR01102">
    <property type="entry name" value="yscR"/>
    <property type="match status" value="1"/>
</dbReference>
<dbReference type="PROSITE" id="PS01060">
    <property type="entry name" value="FLIP_1"/>
    <property type="match status" value="1"/>
</dbReference>
<evidence type="ECO:0000256" key="2">
    <source>
        <dbReference type="ARBA" id="ARBA00006257"/>
    </source>
</evidence>
<dbReference type="RefSeq" id="WP_395820935.1">
    <property type="nucleotide sequence ID" value="NZ_CP043494.1"/>
</dbReference>
<feature type="transmembrane region" description="Helical" evidence="7">
    <location>
        <begin position="255"/>
        <end position="277"/>
    </location>
</feature>
<evidence type="ECO:0000256" key="4">
    <source>
        <dbReference type="ARBA" id="ARBA00022692"/>
    </source>
</evidence>
<accession>A0ABY9WPD6</accession>
<protein>
    <submittedName>
        <fullName evidence="8">EscR/YscR/HrcR family type III secretion system export apparatus protein</fullName>
    </submittedName>
</protein>
<evidence type="ECO:0000256" key="7">
    <source>
        <dbReference type="SAM" id="Phobius"/>
    </source>
</evidence>
<keyword evidence="3" id="KW-1003">Cell membrane</keyword>
<proteinExistence type="inferred from homology"/>
<dbReference type="PANTHER" id="PTHR30587:SF2">
    <property type="entry name" value="SURFACE PRESENTATION OF ANTIGENS PROTEIN SPAP"/>
    <property type="match status" value="1"/>
</dbReference>
<sequence>MRFTPNVRLPALRISPWLFTVFFALEPFIAFAQRAKRGGGTAVDAAVNVESVSPDSFASRPLVLMLALAALSLVPFVLMMVTSFVKISVVLSIVRSALGTQQIPPTQVITGLAIILTVYIMAPVGQAMYRASEVDILSRGPSLLSSESVGRLMEAASKSKEPLRDFLNKKITAKDRALFFNLAKKMRATEEDRKDLTERDFMIIVPAFVVSELKEAFQIGFLLFVPFIVIDMVVANILLALGMQMLSPTTISMPFKLLLFVVVDGWYLIAKGLVVGYL</sequence>
<keyword evidence="6 7" id="KW-0472">Membrane</keyword>
<feature type="transmembrane region" description="Helical" evidence="7">
    <location>
        <begin position="108"/>
        <end position="129"/>
    </location>
</feature>
<organism evidence="8 9">
    <name type="scientific">Archangium minus</name>
    <dbReference type="NCBI Taxonomy" id="83450"/>
    <lineage>
        <taxon>Bacteria</taxon>
        <taxon>Pseudomonadati</taxon>
        <taxon>Myxococcota</taxon>
        <taxon>Myxococcia</taxon>
        <taxon>Myxococcales</taxon>
        <taxon>Cystobacterineae</taxon>
        <taxon>Archangiaceae</taxon>
        <taxon>Archangium</taxon>
    </lineage>
</organism>
<dbReference type="PANTHER" id="PTHR30587">
    <property type="entry name" value="FLAGELLAR BIOSYNTHETIC PROTEIN FLIP"/>
    <property type="match status" value="1"/>
</dbReference>
<evidence type="ECO:0000256" key="5">
    <source>
        <dbReference type="ARBA" id="ARBA00022989"/>
    </source>
</evidence>
<gene>
    <name evidence="8" type="ORF">F0U60_17270</name>
</gene>
<feature type="transmembrane region" description="Helical" evidence="7">
    <location>
        <begin position="219"/>
        <end position="243"/>
    </location>
</feature>
<keyword evidence="5 7" id="KW-1133">Transmembrane helix</keyword>
<evidence type="ECO:0000256" key="3">
    <source>
        <dbReference type="ARBA" id="ARBA00022475"/>
    </source>
</evidence>
<keyword evidence="9" id="KW-1185">Reference proteome</keyword>
<dbReference type="Pfam" id="PF00813">
    <property type="entry name" value="FliP"/>
    <property type="match status" value="1"/>
</dbReference>
<evidence type="ECO:0000313" key="8">
    <source>
        <dbReference type="EMBL" id="WNG45655.1"/>
    </source>
</evidence>
<evidence type="ECO:0000256" key="1">
    <source>
        <dbReference type="ARBA" id="ARBA00004651"/>
    </source>
</evidence>